<sequence length="200" mass="23007">MNRYRIKNIILKNLTARSQILVLFLLLFFLSAASIYNIPIEARSSYNGDNFSMDIPSSWELIDQDIGEQIEEFIYLAPEEIDPGEIEGYRHTASVNVAVERLAAEFTAEEYADIIIKDVESRIDDFELIARENVELAGEAGIKVRYRGQMNDDESLVWQEWMIVENDEQAITLTYTAVEQLFDDYYGEVQSIADSLKIEN</sequence>
<keyword evidence="2" id="KW-1185">Reference proteome</keyword>
<evidence type="ECO:0000313" key="1">
    <source>
        <dbReference type="EMBL" id="SDL55944.1"/>
    </source>
</evidence>
<proteinExistence type="predicted"/>
<protein>
    <submittedName>
        <fullName evidence="1">Uncharacterized protein</fullName>
    </submittedName>
</protein>
<dbReference type="Pfam" id="PF08786">
    <property type="entry name" value="DcrB"/>
    <property type="match status" value="1"/>
</dbReference>
<dbReference type="InterPro" id="IPR016123">
    <property type="entry name" value="Mog1/PsbP_a/b/a-sand"/>
</dbReference>
<gene>
    <name evidence="1" type="ORF">SAMN04488692_105161</name>
</gene>
<evidence type="ECO:0000313" key="2">
    <source>
        <dbReference type="Proteomes" id="UP000199476"/>
    </source>
</evidence>
<dbReference type="InterPro" id="IPR014894">
    <property type="entry name" value="DcrB/EagT6"/>
</dbReference>
<dbReference type="Gene3D" id="3.40.1000.10">
    <property type="entry name" value="Mog1/PsbP, alpha/beta/alpha sandwich"/>
    <property type="match status" value="1"/>
</dbReference>
<dbReference type="EMBL" id="FNGO01000005">
    <property type="protein sequence ID" value="SDL55944.1"/>
    <property type="molecule type" value="Genomic_DNA"/>
</dbReference>
<dbReference type="STRING" id="321763.SAMN04488692_105161"/>
<reference evidence="1 2" key="1">
    <citation type="submission" date="2016-10" db="EMBL/GenBank/DDBJ databases">
        <authorList>
            <person name="de Groot N.N."/>
        </authorList>
    </citation>
    <scope>NUCLEOTIDE SEQUENCE [LARGE SCALE GENOMIC DNA]</scope>
    <source>
        <strain evidence="1 2">SLAS-1</strain>
    </source>
</reference>
<dbReference type="Proteomes" id="UP000199476">
    <property type="component" value="Unassembled WGS sequence"/>
</dbReference>
<accession>A0A1G9L274</accession>
<name>A0A1G9L274_9FIRM</name>
<dbReference type="SUPFAM" id="SSF55724">
    <property type="entry name" value="Mog1p/PsbP-like"/>
    <property type="match status" value="1"/>
</dbReference>
<dbReference type="RefSeq" id="WP_159429810.1">
    <property type="nucleotide sequence ID" value="NZ_FNGO01000005.1"/>
</dbReference>
<organism evidence="1 2">
    <name type="scientific">Halarsenatibacter silvermanii</name>
    <dbReference type="NCBI Taxonomy" id="321763"/>
    <lineage>
        <taxon>Bacteria</taxon>
        <taxon>Bacillati</taxon>
        <taxon>Bacillota</taxon>
        <taxon>Clostridia</taxon>
        <taxon>Halanaerobiales</taxon>
        <taxon>Halarsenatibacteraceae</taxon>
        <taxon>Halarsenatibacter</taxon>
    </lineage>
</organism>
<dbReference type="AlphaFoldDB" id="A0A1G9L274"/>